<feature type="compositionally biased region" description="Low complexity" evidence="1">
    <location>
        <begin position="74"/>
        <end position="85"/>
    </location>
</feature>
<feature type="region of interest" description="Disordered" evidence="1">
    <location>
        <begin position="67"/>
        <end position="98"/>
    </location>
</feature>
<protein>
    <submittedName>
        <fullName evidence="2">Uncharacterized protein</fullName>
    </submittedName>
</protein>
<feature type="compositionally biased region" description="Polar residues" evidence="1">
    <location>
        <begin position="601"/>
        <end position="614"/>
    </location>
</feature>
<feature type="region of interest" description="Disordered" evidence="1">
    <location>
        <begin position="595"/>
        <end position="615"/>
    </location>
</feature>
<feature type="compositionally biased region" description="Pro residues" evidence="1">
    <location>
        <begin position="520"/>
        <end position="530"/>
    </location>
</feature>
<dbReference type="EMBL" id="LNZH02000189">
    <property type="protein sequence ID" value="OCB87701.1"/>
    <property type="molecule type" value="Genomic_DNA"/>
</dbReference>
<gene>
    <name evidence="2" type="ORF">A7U60_g5227</name>
</gene>
<comment type="caution">
    <text evidence="2">The sequence shown here is derived from an EMBL/GenBank/DDBJ whole genome shotgun (WGS) entry which is preliminary data.</text>
</comment>
<feature type="region of interest" description="Disordered" evidence="1">
    <location>
        <begin position="146"/>
        <end position="260"/>
    </location>
</feature>
<feature type="compositionally biased region" description="Polar residues" evidence="1">
    <location>
        <begin position="640"/>
        <end position="663"/>
    </location>
</feature>
<proteinExistence type="predicted"/>
<evidence type="ECO:0000313" key="3">
    <source>
        <dbReference type="Proteomes" id="UP000757232"/>
    </source>
</evidence>
<feature type="compositionally biased region" description="Low complexity" evidence="1">
    <location>
        <begin position="494"/>
        <end position="507"/>
    </location>
</feature>
<accession>A0A9Q5HX88</accession>
<feature type="compositionally biased region" description="Basic and acidic residues" evidence="1">
    <location>
        <begin position="308"/>
        <end position="334"/>
    </location>
</feature>
<evidence type="ECO:0000256" key="1">
    <source>
        <dbReference type="SAM" id="MobiDB-lite"/>
    </source>
</evidence>
<sequence>MSRIADDFDLNNSATAITDKATSRPRSATISVPAAYISKSNVHVSVSVSLSESLASISAWASQIVPGAPPTSPSPRRSSFYSLSPKTPVRSPKTSHRRSLSATFFNFRDSPSAQPQTPAPKPVSPADLLAHGYTSIFVHLPSRHRGSDYAESIPESPSPPDDKFTKAPPFLSRPQPRSCTKSVSAEKGEDKPTTSFNRLRSFSFKAKKTKTSDAMGFTMPPVPPLPSRKPSARPTSPRSKSSHPKKPKSTPQARYAAILGPGGGTGALPLSQEVALAQMLDGGSLDANVRKVTERHARAAGTHTKSSSVRDEVYRRERKDRRPIEKREGIEHGGKVGTGVSGIYRDPEGNLWWDEDESLEFAGLLPSSEALHLSHSGQMPLSNSSVHNQDKEKRRGLLPRLMTTAKPPPTTALPAPPNWVPLHSPVATSKTGRKGSASDASSPETDGEDPDLDPAYAVRPRESSSLFAAGYSISAEKERHLRRAPHGIEAFGVSPFNTSSNSTANSVSRERRERKRPAPLTLPLPAPTPHAPATGSTLTAKTVSRPPTAMTPPPPLPSLSVLHGPTREEHEGRQEFFASAFAPSPDVTTRQPVSAAIPASSPMQQNSQVSATTKMSRRGSLTVGFSSFGLGIGGKASRRASYQASPTSPVSRVQAQAQVQTYPSPYANGPARGGSNVHHGLSKTSSRPSTASAAGPERSLKPKASRSRLAGLFKRN</sequence>
<feature type="compositionally biased region" description="Polar residues" evidence="1">
    <location>
        <begin position="682"/>
        <end position="692"/>
    </location>
</feature>
<reference evidence="2" key="1">
    <citation type="submission" date="2016-06" db="EMBL/GenBank/DDBJ databases">
        <title>Draft Genome sequence of the fungus Inonotus baumii.</title>
        <authorList>
            <person name="Zhu H."/>
            <person name="Lin W."/>
        </authorList>
    </citation>
    <scope>NUCLEOTIDE SEQUENCE</scope>
    <source>
        <strain evidence="2">821</strain>
    </source>
</reference>
<name>A0A9Q5HX88_SANBA</name>
<dbReference type="Proteomes" id="UP000757232">
    <property type="component" value="Unassembled WGS sequence"/>
</dbReference>
<dbReference type="AlphaFoldDB" id="A0A9Q5HX88"/>
<organism evidence="2 3">
    <name type="scientific">Sanghuangporus baumii</name>
    <name type="common">Phellinus baumii</name>
    <dbReference type="NCBI Taxonomy" id="108892"/>
    <lineage>
        <taxon>Eukaryota</taxon>
        <taxon>Fungi</taxon>
        <taxon>Dikarya</taxon>
        <taxon>Basidiomycota</taxon>
        <taxon>Agaricomycotina</taxon>
        <taxon>Agaricomycetes</taxon>
        <taxon>Hymenochaetales</taxon>
        <taxon>Hymenochaetaceae</taxon>
        <taxon>Sanghuangporus</taxon>
    </lineage>
</organism>
<feature type="region of interest" description="Disordered" evidence="1">
    <location>
        <begin position="637"/>
        <end position="716"/>
    </location>
</feature>
<dbReference type="OrthoDB" id="3233731at2759"/>
<feature type="region of interest" description="Disordered" evidence="1">
    <location>
        <begin position="293"/>
        <end position="342"/>
    </location>
</feature>
<keyword evidence="3" id="KW-1185">Reference proteome</keyword>
<feature type="region of interest" description="Disordered" evidence="1">
    <location>
        <begin position="374"/>
        <end position="463"/>
    </location>
</feature>
<feature type="compositionally biased region" description="Polar residues" evidence="1">
    <location>
        <begin position="375"/>
        <end position="387"/>
    </location>
</feature>
<feature type="compositionally biased region" description="Pro residues" evidence="1">
    <location>
        <begin position="406"/>
        <end position="419"/>
    </location>
</feature>
<evidence type="ECO:0000313" key="2">
    <source>
        <dbReference type="EMBL" id="OCB87701.1"/>
    </source>
</evidence>
<feature type="region of interest" description="Disordered" evidence="1">
    <location>
        <begin position="490"/>
        <end position="558"/>
    </location>
</feature>